<evidence type="ECO:0000256" key="6">
    <source>
        <dbReference type="ARBA" id="ARBA00022694"/>
    </source>
</evidence>
<dbReference type="PANTHER" id="PTHR45846:SF1">
    <property type="entry name" value="TRNA-DIHYDROURIDINE(47) SYNTHASE [NAD(P)(+)]-LIKE"/>
    <property type="match status" value="1"/>
</dbReference>
<keyword evidence="9 12" id="KW-0560">Oxidoreductase</keyword>
<keyword evidence="8" id="KW-0694">RNA-binding</keyword>
<sequence>MGNLFHEVSIGSVKIPGNLFLAPVAGYSDRAFRSVCYRGGANFAYTEMVSAEALTRGSDKTRLIMLRAPREKQYAIQLFGGTPEVIGKAVEMVLSQKSHDLLPEVIDINGGCPVPKITKTGAGSVLTKEPERLFRIVSAAVKASKTMWDNCGVGGDAPVPITIKIRSGWDAQTITWKEAAEAALAAGVAAITLHGRTRAQGYEGKADWGILKDLVMLVKGKTAGKVPVFGSGDVFSPEDAKKMLEQTACDGVMFARGAMGNPFIFSETRQLLETGAYEEPDPVIRIAAGMEELSCLIQDVGEESACKQMRKRFCAYSKGIPGGSELRTLIVNACTKDDYSALFQKVGLLALDKDTKETV</sequence>
<evidence type="ECO:0000256" key="7">
    <source>
        <dbReference type="ARBA" id="ARBA00022857"/>
    </source>
</evidence>
<dbReference type="CDD" id="cd02801">
    <property type="entry name" value="DUS_like_FMN"/>
    <property type="match status" value="1"/>
</dbReference>
<evidence type="ECO:0000256" key="1">
    <source>
        <dbReference type="ARBA" id="ARBA00001917"/>
    </source>
</evidence>
<feature type="active site" description="Proton donor" evidence="13">
    <location>
        <position position="112"/>
    </location>
</feature>
<name>A0A9E2L2F3_9SPIR</name>
<keyword evidence="6 12" id="KW-0819">tRNA processing</keyword>
<dbReference type="Gene3D" id="1.10.1200.80">
    <property type="entry name" value="Putative flavin oxidoreducatase, domain 2"/>
    <property type="match status" value="1"/>
</dbReference>
<feature type="binding site" evidence="14">
    <location>
        <position position="194"/>
    </location>
    <ligand>
        <name>FMN</name>
        <dbReference type="ChEBI" id="CHEBI:58210"/>
    </ligand>
</feature>
<dbReference type="InterPro" id="IPR018517">
    <property type="entry name" value="tRNA_hU_synthase_CS"/>
</dbReference>
<evidence type="ECO:0000256" key="13">
    <source>
        <dbReference type="PIRSR" id="PIRSR006621-1"/>
    </source>
</evidence>
<dbReference type="SUPFAM" id="SSF51395">
    <property type="entry name" value="FMN-linked oxidoreductases"/>
    <property type="match status" value="1"/>
</dbReference>
<dbReference type="PANTHER" id="PTHR45846">
    <property type="entry name" value="TRNA-DIHYDROURIDINE(47) SYNTHASE [NAD(P)(+)]-LIKE"/>
    <property type="match status" value="1"/>
</dbReference>
<evidence type="ECO:0000256" key="2">
    <source>
        <dbReference type="ARBA" id="ARBA00002790"/>
    </source>
</evidence>
<dbReference type="EC" id="1.3.1.-" evidence="12"/>
<dbReference type="EMBL" id="JAHLFV010000061">
    <property type="protein sequence ID" value="MBU3849446.1"/>
    <property type="molecule type" value="Genomic_DNA"/>
</dbReference>
<dbReference type="Pfam" id="PF01207">
    <property type="entry name" value="Dus"/>
    <property type="match status" value="1"/>
</dbReference>
<comment type="catalytic activity">
    <reaction evidence="10">
        <text>a 5,6-dihydrouridine in tRNA + NADP(+) = a uridine in tRNA + NADPH + H(+)</text>
        <dbReference type="Rhea" id="RHEA:23624"/>
        <dbReference type="Rhea" id="RHEA-COMP:13339"/>
        <dbReference type="Rhea" id="RHEA-COMP:13887"/>
        <dbReference type="ChEBI" id="CHEBI:15378"/>
        <dbReference type="ChEBI" id="CHEBI:57783"/>
        <dbReference type="ChEBI" id="CHEBI:58349"/>
        <dbReference type="ChEBI" id="CHEBI:65315"/>
        <dbReference type="ChEBI" id="CHEBI:74443"/>
    </reaction>
</comment>
<dbReference type="PROSITE" id="PS01136">
    <property type="entry name" value="UPF0034"/>
    <property type="match status" value="1"/>
</dbReference>
<dbReference type="NCBIfam" id="TIGR00737">
    <property type="entry name" value="nifR3_yhdG"/>
    <property type="match status" value="1"/>
</dbReference>
<reference evidence="16" key="1">
    <citation type="journal article" date="2021" name="PeerJ">
        <title>Extensive microbial diversity within the chicken gut microbiome revealed by metagenomics and culture.</title>
        <authorList>
            <person name="Gilroy R."/>
            <person name="Ravi A."/>
            <person name="Getino M."/>
            <person name="Pursley I."/>
            <person name="Horton D.L."/>
            <person name="Alikhan N.F."/>
            <person name="Baker D."/>
            <person name="Gharbi K."/>
            <person name="Hall N."/>
            <person name="Watson M."/>
            <person name="Adriaenssens E.M."/>
            <person name="Foster-Nyarko E."/>
            <person name="Jarju S."/>
            <person name="Secka A."/>
            <person name="Antonio M."/>
            <person name="Oren A."/>
            <person name="Chaudhuri R.R."/>
            <person name="La Ragione R."/>
            <person name="Hildebrand F."/>
            <person name="Pallen M.J."/>
        </authorList>
    </citation>
    <scope>NUCLEOTIDE SEQUENCE</scope>
    <source>
        <strain evidence="16">Gambia15-2214</strain>
    </source>
</reference>
<comment type="function">
    <text evidence="2 12">Catalyzes the synthesis of 5,6-dihydrouridine (D), a modified base found in the D-loop of most tRNAs, via the reduction of the C5-C6 double bond in target uridines.</text>
</comment>
<comment type="caution">
    <text evidence="16">The sequence shown here is derived from an EMBL/GenBank/DDBJ whole genome shotgun (WGS) entry which is preliminary data.</text>
</comment>
<dbReference type="GO" id="GO:0000049">
    <property type="term" value="F:tRNA binding"/>
    <property type="evidence" value="ECO:0007669"/>
    <property type="project" value="UniProtKB-KW"/>
</dbReference>
<evidence type="ECO:0000256" key="3">
    <source>
        <dbReference type="ARBA" id="ARBA00022555"/>
    </source>
</evidence>
<gene>
    <name evidence="16" type="primary">dusB</name>
    <name evidence="16" type="ORF">IAA16_02650</name>
</gene>
<evidence type="ECO:0000256" key="9">
    <source>
        <dbReference type="ARBA" id="ARBA00023002"/>
    </source>
</evidence>
<keyword evidence="5 12" id="KW-0288">FMN</keyword>
<feature type="binding site" evidence="14">
    <location>
        <position position="164"/>
    </location>
    <ligand>
        <name>FMN</name>
        <dbReference type="ChEBI" id="CHEBI:58210"/>
    </ligand>
</feature>
<dbReference type="Proteomes" id="UP000823914">
    <property type="component" value="Unassembled WGS sequence"/>
</dbReference>
<evidence type="ECO:0000313" key="17">
    <source>
        <dbReference type="Proteomes" id="UP000823914"/>
    </source>
</evidence>
<protein>
    <recommendedName>
        <fullName evidence="12">tRNA-dihydrouridine synthase</fullName>
        <ecNumber evidence="12">1.3.1.-</ecNumber>
    </recommendedName>
</protein>
<keyword evidence="4 12" id="KW-0285">Flavoprotein</keyword>
<comment type="catalytic activity">
    <reaction evidence="11">
        <text>a 5,6-dihydrouridine in tRNA + NAD(+) = a uridine in tRNA + NADH + H(+)</text>
        <dbReference type="Rhea" id="RHEA:54452"/>
        <dbReference type="Rhea" id="RHEA-COMP:13339"/>
        <dbReference type="Rhea" id="RHEA-COMP:13887"/>
        <dbReference type="ChEBI" id="CHEBI:15378"/>
        <dbReference type="ChEBI" id="CHEBI:57540"/>
        <dbReference type="ChEBI" id="CHEBI:57945"/>
        <dbReference type="ChEBI" id="CHEBI:65315"/>
        <dbReference type="ChEBI" id="CHEBI:74443"/>
    </reaction>
</comment>
<proteinExistence type="inferred from homology"/>
<dbReference type="InterPro" id="IPR001269">
    <property type="entry name" value="DUS_fam"/>
</dbReference>
<keyword evidence="3" id="KW-0820">tRNA-binding</keyword>
<dbReference type="InterPro" id="IPR013785">
    <property type="entry name" value="Aldolase_TIM"/>
</dbReference>
<evidence type="ECO:0000259" key="15">
    <source>
        <dbReference type="Pfam" id="PF01207"/>
    </source>
</evidence>
<feature type="domain" description="DUS-like FMN-binding" evidence="15">
    <location>
        <begin position="21"/>
        <end position="337"/>
    </location>
</feature>
<dbReference type="PIRSF" id="PIRSF006621">
    <property type="entry name" value="Dus"/>
    <property type="match status" value="1"/>
</dbReference>
<evidence type="ECO:0000313" key="16">
    <source>
        <dbReference type="EMBL" id="MBU3849446.1"/>
    </source>
</evidence>
<evidence type="ECO:0000256" key="10">
    <source>
        <dbReference type="ARBA" id="ARBA00048205"/>
    </source>
</evidence>
<evidence type="ECO:0000256" key="5">
    <source>
        <dbReference type="ARBA" id="ARBA00022643"/>
    </source>
</evidence>
<dbReference type="AlphaFoldDB" id="A0A9E2L2F3"/>
<evidence type="ECO:0000256" key="4">
    <source>
        <dbReference type="ARBA" id="ARBA00022630"/>
    </source>
</evidence>
<dbReference type="GO" id="GO:0050660">
    <property type="term" value="F:flavin adenine dinucleotide binding"/>
    <property type="evidence" value="ECO:0007669"/>
    <property type="project" value="InterPro"/>
</dbReference>
<dbReference type="GO" id="GO:0017150">
    <property type="term" value="F:tRNA dihydrouridine synthase activity"/>
    <property type="evidence" value="ECO:0007669"/>
    <property type="project" value="InterPro"/>
</dbReference>
<feature type="binding site" evidence="14">
    <location>
        <position position="77"/>
    </location>
    <ligand>
        <name>FMN</name>
        <dbReference type="ChEBI" id="CHEBI:58210"/>
    </ligand>
</feature>
<accession>A0A9E2L2F3</accession>
<dbReference type="InterPro" id="IPR035587">
    <property type="entry name" value="DUS-like_FMN-bd"/>
</dbReference>
<evidence type="ECO:0000256" key="14">
    <source>
        <dbReference type="PIRSR" id="PIRSR006621-2"/>
    </source>
</evidence>
<evidence type="ECO:0000256" key="8">
    <source>
        <dbReference type="ARBA" id="ARBA00022884"/>
    </source>
</evidence>
<dbReference type="Gene3D" id="3.20.20.70">
    <property type="entry name" value="Aldolase class I"/>
    <property type="match status" value="1"/>
</dbReference>
<comment type="cofactor">
    <cofactor evidence="1 12 14">
        <name>FMN</name>
        <dbReference type="ChEBI" id="CHEBI:58210"/>
    </cofactor>
</comment>
<keyword evidence="7" id="KW-0521">NADP</keyword>
<feature type="binding site" evidence="14">
    <location>
        <begin position="255"/>
        <end position="256"/>
    </location>
    <ligand>
        <name>FMN</name>
        <dbReference type="ChEBI" id="CHEBI:58210"/>
    </ligand>
</feature>
<keyword evidence="14" id="KW-0547">Nucleotide-binding</keyword>
<dbReference type="InterPro" id="IPR004652">
    <property type="entry name" value="DusB-like"/>
</dbReference>
<dbReference type="InterPro" id="IPR024036">
    <property type="entry name" value="tRNA-dHydroUridine_Synthase_C"/>
</dbReference>
<reference evidence="16" key="2">
    <citation type="submission" date="2021-04" db="EMBL/GenBank/DDBJ databases">
        <authorList>
            <person name="Gilroy R."/>
        </authorList>
    </citation>
    <scope>NUCLEOTIDE SEQUENCE</scope>
    <source>
        <strain evidence="16">Gambia15-2214</strain>
    </source>
</reference>
<comment type="similarity">
    <text evidence="12">Belongs to the dus family.</text>
</comment>
<evidence type="ECO:0000256" key="12">
    <source>
        <dbReference type="PIRNR" id="PIRNR006621"/>
    </source>
</evidence>
<evidence type="ECO:0000256" key="11">
    <source>
        <dbReference type="ARBA" id="ARBA00048802"/>
    </source>
</evidence>
<organism evidence="16 17">
    <name type="scientific">Candidatus Treponema excrementipullorum</name>
    <dbReference type="NCBI Taxonomy" id="2838768"/>
    <lineage>
        <taxon>Bacteria</taxon>
        <taxon>Pseudomonadati</taxon>
        <taxon>Spirochaetota</taxon>
        <taxon>Spirochaetia</taxon>
        <taxon>Spirochaetales</taxon>
        <taxon>Treponemataceae</taxon>
        <taxon>Treponema</taxon>
    </lineage>
</organism>